<dbReference type="SUPFAM" id="SSF63829">
    <property type="entry name" value="Calcium-dependent phosphotriesterase"/>
    <property type="match status" value="1"/>
</dbReference>
<evidence type="ECO:0000256" key="3">
    <source>
        <dbReference type="SAM" id="SignalP"/>
    </source>
</evidence>
<name>A0ABQ5SRS7_9ACTN</name>
<keyword evidence="3" id="KW-0732">Signal</keyword>
<dbReference type="PANTHER" id="PTHR47572:SF4">
    <property type="entry name" value="LACTONASE DRP35"/>
    <property type="match status" value="1"/>
</dbReference>
<dbReference type="PANTHER" id="PTHR47572">
    <property type="entry name" value="LIPOPROTEIN-RELATED"/>
    <property type="match status" value="1"/>
</dbReference>
<dbReference type="EMBL" id="BSEL01000001">
    <property type="protein sequence ID" value="GLJ66263.1"/>
    <property type="molecule type" value="Genomic_DNA"/>
</dbReference>
<dbReference type="InterPro" id="IPR011042">
    <property type="entry name" value="6-blade_b-propeller_TolB-like"/>
</dbReference>
<evidence type="ECO:0000256" key="1">
    <source>
        <dbReference type="ARBA" id="ARBA00008853"/>
    </source>
</evidence>
<reference evidence="5" key="2">
    <citation type="submission" date="2023-01" db="EMBL/GenBank/DDBJ databases">
        <authorList>
            <person name="Sun Q."/>
            <person name="Evtushenko L."/>
        </authorList>
    </citation>
    <scope>NUCLEOTIDE SEQUENCE</scope>
    <source>
        <strain evidence="5">VKM Ac-1246</strain>
    </source>
</reference>
<evidence type="ECO:0000313" key="6">
    <source>
        <dbReference type="Proteomes" id="UP001142292"/>
    </source>
</evidence>
<dbReference type="InterPro" id="IPR013658">
    <property type="entry name" value="SGL"/>
</dbReference>
<dbReference type="Proteomes" id="UP001142292">
    <property type="component" value="Unassembled WGS sequence"/>
</dbReference>
<dbReference type="Pfam" id="PF08450">
    <property type="entry name" value="SGL"/>
    <property type="match status" value="1"/>
</dbReference>
<feature type="chain" id="PRO_5046109057" evidence="3">
    <location>
        <begin position="27"/>
        <end position="334"/>
    </location>
</feature>
<protein>
    <submittedName>
        <fullName evidence="5">Lipoprotein</fullName>
    </submittedName>
</protein>
<keyword evidence="5" id="KW-0449">Lipoprotein</keyword>
<dbReference type="RefSeq" id="WP_189116975.1">
    <property type="nucleotide sequence ID" value="NZ_BMRK01000002.1"/>
</dbReference>
<evidence type="ECO:0000259" key="4">
    <source>
        <dbReference type="Pfam" id="PF08450"/>
    </source>
</evidence>
<gene>
    <name evidence="5" type="ORF">GCM10017579_02990</name>
</gene>
<feature type="signal peptide" evidence="3">
    <location>
        <begin position="1"/>
        <end position="26"/>
    </location>
</feature>
<feature type="domain" description="SMP-30/Gluconolactonase/LRE-like region" evidence="4">
    <location>
        <begin position="55"/>
        <end position="309"/>
    </location>
</feature>
<comment type="similarity">
    <text evidence="1">Belongs to the SMP-30/CGR1 family.</text>
</comment>
<organism evidence="5 6">
    <name type="scientific">Nocardioides luteus</name>
    <dbReference type="NCBI Taxonomy" id="1844"/>
    <lineage>
        <taxon>Bacteria</taxon>
        <taxon>Bacillati</taxon>
        <taxon>Actinomycetota</taxon>
        <taxon>Actinomycetes</taxon>
        <taxon>Propionibacteriales</taxon>
        <taxon>Nocardioidaceae</taxon>
        <taxon>Nocardioides</taxon>
    </lineage>
</organism>
<sequence length="334" mass="35079">MNRRTSVSAVALAGALVAGLAGPALAAPPGPEEIIASKVVKATSPHAELGMTLLEGPTFGADGDLYFVDVVAPSTAPKVLRLDPASREVSGFYTDESGVYTSAQWSPVDGRLYLTDYQGTIRSVAPDGTDPRTVFSGPVEGQTMSPDDLTFDREGNMYLTDLTGYLDPEQEPAGRVIRVEADGSSATVLADELAAPNGISFDRSYSGLYISTLWENRISYLTLDHTRTLVRSTRVVADVDAAEGAETDSNAVDAAGNIYQAIHGEPVIRVFSQQGRPLATVRVPEADRGGLTSATNVAIRPGTKQAYVTVSGDAGGFVYTFDALAPGTRQSNGG</sequence>
<proteinExistence type="inferred from homology"/>
<keyword evidence="6" id="KW-1185">Reference proteome</keyword>
<dbReference type="Gene3D" id="2.120.10.30">
    <property type="entry name" value="TolB, C-terminal domain"/>
    <property type="match status" value="1"/>
</dbReference>
<comment type="caution">
    <text evidence="5">The sequence shown here is derived from an EMBL/GenBank/DDBJ whole genome shotgun (WGS) entry which is preliminary data.</text>
</comment>
<evidence type="ECO:0000313" key="5">
    <source>
        <dbReference type="EMBL" id="GLJ66263.1"/>
    </source>
</evidence>
<reference evidence="5" key="1">
    <citation type="journal article" date="2014" name="Int. J. Syst. Evol. Microbiol.">
        <title>Complete genome of a new Firmicutes species belonging to the dominant human colonic microbiota ('Ruminococcus bicirculans') reveals two chromosomes and a selective capacity to utilize plant glucans.</title>
        <authorList>
            <consortium name="NISC Comparative Sequencing Program"/>
            <person name="Wegmann U."/>
            <person name="Louis P."/>
            <person name="Goesmann A."/>
            <person name="Henrissat B."/>
            <person name="Duncan S.H."/>
            <person name="Flint H.J."/>
        </authorList>
    </citation>
    <scope>NUCLEOTIDE SEQUENCE</scope>
    <source>
        <strain evidence="5">VKM Ac-1246</strain>
    </source>
</reference>
<dbReference type="InterPro" id="IPR051262">
    <property type="entry name" value="SMP-30/CGR1_Lactonase"/>
</dbReference>
<keyword evidence="2" id="KW-0378">Hydrolase</keyword>
<evidence type="ECO:0000256" key="2">
    <source>
        <dbReference type="ARBA" id="ARBA00022801"/>
    </source>
</evidence>
<accession>A0ABQ5SRS7</accession>